<dbReference type="InterPro" id="IPR033134">
    <property type="entry name" value="Asp/Glu_racemase_AS_2"/>
</dbReference>
<dbReference type="SUPFAM" id="SSF53681">
    <property type="entry name" value="Aspartate/glutamate racemase"/>
    <property type="match status" value="2"/>
</dbReference>
<dbReference type="InterPro" id="IPR015942">
    <property type="entry name" value="Asp/Glu/hydantoin_racemase"/>
</dbReference>
<dbReference type="Proteomes" id="UP000012589">
    <property type="component" value="Unassembled WGS sequence"/>
</dbReference>
<evidence type="ECO:0000256" key="7">
    <source>
        <dbReference type="HAMAP-Rule" id="MF_00258"/>
    </source>
</evidence>
<dbReference type="InterPro" id="IPR004391">
    <property type="entry name" value="Glu_race"/>
</dbReference>
<dbReference type="EC" id="5.1.1.3" evidence="2 7"/>
<comment type="function">
    <text evidence="7">Provides the (R)-glutamate required for cell wall biosynthesis.</text>
</comment>
<proteinExistence type="inferred from homology"/>
<dbReference type="PROSITE" id="PS00923">
    <property type="entry name" value="ASP_GLU_RACEMASE_1"/>
    <property type="match status" value="1"/>
</dbReference>
<feature type="binding site" evidence="7">
    <location>
        <begin position="188"/>
        <end position="189"/>
    </location>
    <ligand>
        <name>substrate</name>
    </ligand>
</feature>
<dbReference type="OrthoDB" id="9801055at2"/>
<feature type="active site" description="Proton donor/acceptor" evidence="7">
    <location>
        <position position="77"/>
    </location>
</feature>
<keyword evidence="5 7" id="KW-0413">Isomerase</keyword>
<evidence type="ECO:0000256" key="4">
    <source>
        <dbReference type="ARBA" id="ARBA00022984"/>
    </source>
</evidence>
<evidence type="ECO:0000256" key="2">
    <source>
        <dbReference type="ARBA" id="ARBA00013090"/>
    </source>
</evidence>
<keyword evidence="6 7" id="KW-0961">Cell wall biogenesis/degradation</keyword>
<dbReference type="PATRIC" id="fig|1235802.3.peg.3421"/>
<comment type="similarity">
    <text evidence="7">Belongs to the aspartate/glutamate racemases family.</text>
</comment>
<feature type="binding site" evidence="7">
    <location>
        <begin position="46"/>
        <end position="47"/>
    </location>
    <ligand>
        <name>substrate</name>
    </ligand>
</feature>
<dbReference type="GO" id="GO:0009252">
    <property type="term" value="P:peptidoglycan biosynthetic process"/>
    <property type="evidence" value="ECO:0007669"/>
    <property type="project" value="UniProtKB-UniRule"/>
</dbReference>
<dbReference type="Pfam" id="PF01177">
    <property type="entry name" value="Asp_Glu_race"/>
    <property type="match status" value="1"/>
</dbReference>
<gene>
    <name evidence="7" type="primary">murI</name>
    <name evidence="8" type="ORF">C823_03234</name>
</gene>
<keyword evidence="4 7" id="KW-0573">Peptidoglycan synthesis</keyword>
<dbReference type="InterPro" id="IPR001920">
    <property type="entry name" value="Asp/Glu_race"/>
</dbReference>
<dbReference type="FunFam" id="3.40.50.1860:FF:000001">
    <property type="entry name" value="Glutamate racemase"/>
    <property type="match status" value="1"/>
</dbReference>
<dbReference type="PROSITE" id="PS00924">
    <property type="entry name" value="ASP_GLU_RACEMASE_2"/>
    <property type="match status" value="1"/>
</dbReference>
<evidence type="ECO:0000256" key="5">
    <source>
        <dbReference type="ARBA" id="ARBA00023235"/>
    </source>
</evidence>
<evidence type="ECO:0000256" key="6">
    <source>
        <dbReference type="ARBA" id="ARBA00023316"/>
    </source>
</evidence>
<keyword evidence="9" id="KW-1185">Reference proteome</keyword>
<protein>
    <recommendedName>
        <fullName evidence="2 7">Glutamate racemase</fullName>
        <ecNumber evidence="2 7">5.1.1.3</ecNumber>
    </recommendedName>
</protein>
<dbReference type="Gene3D" id="3.40.50.1860">
    <property type="match status" value="2"/>
</dbReference>
<dbReference type="AlphaFoldDB" id="N2AJG7"/>
<evidence type="ECO:0000256" key="1">
    <source>
        <dbReference type="ARBA" id="ARBA00001602"/>
    </source>
</evidence>
<dbReference type="STRING" id="1235802.C823_03234"/>
<dbReference type="EMBL" id="AQFT01000096">
    <property type="protein sequence ID" value="EMZ24549.1"/>
    <property type="molecule type" value="Genomic_DNA"/>
</dbReference>
<dbReference type="GO" id="GO:0008360">
    <property type="term" value="P:regulation of cell shape"/>
    <property type="evidence" value="ECO:0007669"/>
    <property type="project" value="UniProtKB-KW"/>
</dbReference>
<reference evidence="8 9" key="1">
    <citation type="journal article" date="2014" name="Genome Announc.">
        <title>Draft genome sequences of the altered schaedler flora, a defined bacterial community from gnotobiotic mice.</title>
        <authorList>
            <person name="Wannemuehler M.J."/>
            <person name="Overstreet A.M."/>
            <person name="Ward D.V."/>
            <person name="Phillips G.J."/>
        </authorList>
    </citation>
    <scope>NUCLEOTIDE SEQUENCE [LARGE SCALE GENOMIC DNA]</scope>
    <source>
        <strain evidence="8 9">ASF492</strain>
    </source>
</reference>
<dbReference type="GO" id="GO:0071555">
    <property type="term" value="P:cell wall organization"/>
    <property type="evidence" value="ECO:0007669"/>
    <property type="project" value="UniProtKB-KW"/>
</dbReference>
<dbReference type="InterPro" id="IPR018187">
    <property type="entry name" value="Asp/Glu_racemase_AS_1"/>
</dbReference>
<name>N2AJG7_9FIRM</name>
<dbReference type="NCBIfam" id="TIGR00067">
    <property type="entry name" value="glut_race"/>
    <property type="match status" value="1"/>
</dbReference>
<sequence>MQNAKCDRPIGVFDSGMGGISVLKELYKIMPQEQYIYFGDSKNAPYGTRSPEEIRELTIANVEFLLDQGAKGIVVACNTATAVAVRILRGMYPDIPLVGIEPAIKPAALQPGHPTILVMATPMTIKGDKYRNLMMRYEQKADIIGLPCPGLVEFVETGNTDGEDLKVFLEHLLAPYLREIDSIVLGCTHYPFVRRLIQEIAGERVRIFDGGNGTAREMRRRLAAAGLLTTRTACGSVKFENSLATEEEIELSRTLFQKNLT</sequence>
<evidence type="ECO:0000313" key="9">
    <source>
        <dbReference type="Proteomes" id="UP000012589"/>
    </source>
</evidence>
<comment type="pathway">
    <text evidence="7">Cell wall biogenesis; peptidoglycan biosynthesis.</text>
</comment>
<feature type="binding site" evidence="7">
    <location>
        <begin position="14"/>
        <end position="15"/>
    </location>
    <ligand>
        <name>substrate</name>
    </ligand>
</feature>
<feature type="binding site" evidence="7">
    <location>
        <begin position="78"/>
        <end position="79"/>
    </location>
    <ligand>
        <name>substrate</name>
    </ligand>
</feature>
<dbReference type="PANTHER" id="PTHR21198">
    <property type="entry name" value="GLUTAMATE RACEMASE"/>
    <property type="match status" value="1"/>
</dbReference>
<dbReference type="GO" id="GO:0008881">
    <property type="term" value="F:glutamate racemase activity"/>
    <property type="evidence" value="ECO:0007669"/>
    <property type="project" value="UniProtKB-UniRule"/>
</dbReference>
<feature type="active site" description="Proton donor/acceptor" evidence="7">
    <location>
        <position position="187"/>
    </location>
</feature>
<keyword evidence="3 7" id="KW-0133">Cell shape</keyword>
<accession>N2AJG7</accession>
<dbReference type="UniPathway" id="UPA00219"/>
<dbReference type="eggNOG" id="COG0796">
    <property type="taxonomic scope" value="Bacteria"/>
</dbReference>
<dbReference type="PANTHER" id="PTHR21198:SF3">
    <property type="entry name" value="GLUTAMATE RACEMASE"/>
    <property type="match status" value="1"/>
</dbReference>
<comment type="catalytic activity">
    <reaction evidence="1 7">
        <text>L-glutamate = D-glutamate</text>
        <dbReference type="Rhea" id="RHEA:12813"/>
        <dbReference type="ChEBI" id="CHEBI:29985"/>
        <dbReference type="ChEBI" id="CHEBI:29986"/>
        <dbReference type="EC" id="5.1.1.3"/>
    </reaction>
</comment>
<comment type="caution">
    <text evidence="8">The sequence shown here is derived from an EMBL/GenBank/DDBJ whole genome shotgun (WGS) entry which is preliminary data.</text>
</comment>
<evidence type="ECO:0000256" key="3">
    <source>
        <dbReference type="ARBA" id="ARBA00022960"/>
    </source>
</evidence>
<dbReference type="HAMAP" id="MF_00258">
    <property type="entry name" value="Glu_racemase"/>
    <property type="match status" value="1"/>
</dbReference>
<evidence type="ECO:0000313" key="8">
    <source>
        <dbReference type="EMBL" id="EMZ24549.1"/>
    </source>
</evidence>
<organism evidence="8 9">
    <name type="scientific">Eubacterium plexicaudatum ASF492</name>
    <dbReference type="NCBI Taxonomy" id="1235802"/>
    <lineage>
        <taxon>Bacteria</taxon>
        <taxon>Bacillati</taxon>
        <taxon>Bacillota</taxon>
        <taxon>Clostridia</taxon>
        <taxon>Eubacteriales</taxon>
        <taxon>Eubacteriaceae</taxon>
        <taxon>Eubacterium</taxon>
    </lineage>
</organism>
<dbReference type="HOGENOM" id="CLU_052344_1_0_9"/>